<name>A0ABY0IE84_9BACT</name>
<organism evidence="2 3">
    <name type="scientific">Halobacteriovorax vibrionivorans</name>
    <dbReference type="NCBI Taxonomy" id="2152716"/>
    <lineage>
        <taxon>Bacteria</taxon>
        <taxon>Pseudomonadati</taxon>
        <taxon>Bdellovibrionota</taxon>
        <taxon>Bacteriovoracia</taxon>
        <taxon>Bacteriovoracales</taxon>
        <taxon>Halobacteriovoraceae</taxon>
        <taxon>Halobacteriovorax</taxon>
    </lineage>
</organism>
<dbReference type="RefSeq" id="WP_115363843.1">
    <property type="nucleotide sequence ID" value="NZ_QDKL01000004.1"/>
</dbReference>
<sequence length="384" mass="42787">MRKLFKLAIASLTLLSAQANYELLASSGEYNYNLPQQTFWISTSLRMMNTGEVCFSMGGAAGGISGYAFICGDNGDNMKRYLVPQNEAVSDFYLFDDGNTGDKHIVFAPNNGSEHLGIYTFNLRTGKRLEHENFEGQFTGLSGVAMNEEDVLVYRQSFGGKRARIVMRNLDGENDLFSSFSKDIGYVFTPQTSGNYVLTKIRMGRGIAENQPDRLYLYNMKKGAKQIVMQDKDGQPSSKITKIMNTYTVNHNGDVAVWTETENGTQLYASNKGILKSVLTIGDEITKYDAFSPSMNNLGDILIRGYDKKNNAAIFSYVDGQWSKVIGEGDVIEMNGVRYEVADATTSPFVHAPRINDNRVVAFIVYVVNKKTNKLTTMVLKKKL</sequence>
<feature type="signal peptide" evidence="1">
    <location>
        <begin position="1"/>
        <end position="19"/>
    </location>
</feature>
<evidence type="ECO:0008006" key="4">
    <source>
        <dbReference type="Google" id="ProtNLM"/>
    </source>
</evidence>
<feature type="chain" id="PRO_5046799209" description="Phytase-like domain-containing protein" evidence="1">
    <location>
        <begin position="20"/>
        <end position="384"/>
    </location>
</feature>
<accession>A0ABY0IE84</accession>
<evidence type="ECO:0000313" key="3">
    <source>
        <dbReference type="Proteomes" id="UP000443582"/>
    </source>
</evidence>
<protein>
    <recommendedName>
        <fullName evidence="4">Phytase-like domain-containing protein</fullName>
    </recommendedName>
</protein>
<reference evidence="3" key="1">
    <citation type="journal article" date="2019" name="Int. J. Syst. Evol. Microbiol.">
        <title>Halobacteriovorax valvorus sp. nov., a novel prokaryotic predator isolated from coastal seawater of China.</title>
        <authorList>
            <person name="Chen M.-X."/>
        </authorList>
    </citation>
    <scope>NUCLEOTIDE SEQUENCE [LARGE SCALE GENOMIC DNA]</scope>
    <source>
        <strain evidence="3">BL9</strain>
    </source>
</reference>
<dbReference type="EMBL" id="QDKL01000004">
    <property type="protein sequence ID" value="RZF20403.1"/>
    <property type="molecule type" value="Genomic_DNA"/>
</dbReference>
<dbReference type="Proteomes" id="UP000443582">
    <property type="component" value="Unassembled WGS sequence"/>
</dbReference>
<gene>
    <name evidence="2" type="ORF">DAY19_14670</name>
</gene>
<keyword evidence="1" id="KW-0732">Signal</keyword>
<keyword evidence="3" id="KW-1185">Reference proteome</keyword>
<proteinExistence type="predicted"/>
<evidence type="ECO:0000313" key="2">
    <source>
        <dbReference type="EMBL" id="RZF20403.1"/>
    </source>
</evidence>
<dbReference type="SUPFAM" id="SSF82171">
    <property type="entry name" value="DPP6 N-terminal domain-like"/>
    <property type="match status" value="1"/>
</dbReference>
<comment type="caution">
    <text evidence="2">The sequence shown here is derived from an EMBL/GenBank/DDBJ whole genome shotgun (WGS) entry which is preliminary data.</text>
</comment>
<evidence type="ECO:0000256" key="1">
    <source>
        <dbReference type="SAM" id="SignalP"/>
    </source>
</evidence>